<name>A0AA95BQV8_9MICC</name>
<protein>
    <recommendedName>
        <fullName evidence="3">HTH iclR-type domain-containing protein</fullName>
    </recommendedName>
</protein>
<accession>A0AA95BQV8</accession>
<reference evidence="1" key="1">
    <citation type="journal article" date="2022" name="Pest Manag. Sci.">
        <title>Glutamicibacter halophytocola-mediated host fitness of potato tuber moth on Solanaceae crops.</title>
        <authorList>
            <person name="Wang W."/>
            <person name="Xiao G."/>
            <person name="Du G."/>
            <person name="Chang L."/>
            <person name="Yang Y."/>
            <person name="Ye J."/>
            <person name="Chen B."/>
        </authorList>
    </citation>
    <scope>NUCLEOTIDE SEQUENCE</scope>
    <source>
        <strain evidence="1">S2</strain>
    </source>
</reference>
<evidence type="ECO:0000313" key="1">
    <source>
        <dbReference type="EMBL" id="UUX58619.1"/>
    </source>
</evidence>
<proteinExistence type="predicted"/>
<dbReference type="RefSeq" id="WP_206693390.1">
    <property type="nucleotide sequence ID" value="NZ_CP102487.1"/>
</dbReference>
<sequence length="362" mass="39051">MSTARELPKQVTERMLIQGLKRALEERLPAGWTVDKPQTASSATAVDALMRFSSPAGESARIAVNTKSVIDPRNVAQLTEQLVSGQSVGAWDIGLVAARYLSPSVRNKLTDSGISYVDATGNIYIRSDAPALFIADRGLDLDPWRGPGRPRGNLKGEPAARVARTLLDAPGPWRMRQLATAARTSTGSAYRVVEFLESEALLVRNDDSTVGIPAWEQLLRRWSLDYEFLATNVVTQWIAPRGIESAIGLALATDPSTYAVTGSVAAQAWAPYAPSRSLMAYAQNPSEIAQRWGLRATDSGANVLLAEPAYSVLTDGARQREDGLSIAAPTQVAVDLLTGPGRAPGEAEELIRWMAANESLWR</sequence>
<gene>
    <name evidence="1" type="ORF">NUH22_15160</name>
</gene>
<evidence type="ECO:0008006" key="3">
    <source>
        <dbReference type="Google" id="ProtNLM"/>
    </source>
</evidence>
<dbReference type="EMBL" id="CP102487">
    <property type="protein sequence ID" value="UUX58619.1"/>
    <property type="molecule type" value="Genomic_DNA"/>
</dbReference>
<evidence type="ECO:0000313" key="2">
    <source>
        <dbReference type="Proteomes" id="UP001060018"/>
    </source>
</evidence>
<dbReference type="AlphaFoldDB" id="A0AA95BQV8"/>
<dbReference type="Proteomes" id="UP001060018">
    <property type="component" value="Chromosome"/>
</dbReference>
<organism evidence="1 2">
    <name type="scientific">Glutamicibacter halophytocola</name>
    <dbReference type="NCBI Taxonomy" id="1933880"/>
    <lineage>
        <taxon>Bacteria</taxon>
        <taxon>Bacillati</taxon>
        <taxon>Actinomycetota</taxon>
        <taxon>Actinomycetes</taxon>
        <taxon>Micrococcales</taxon>
        <taxon>Micrococcaceae</taxon>
        <taxon>Glutamicibacter</taxon>
    </lineage>
</organism>